<evidence type="ECO:0000313" key="4">
    <source>
        <dbReference type="EMBL" id="GHD31531.1"/>
    </source>
</evidence>
<dbReference type="Gene3D" id="1.10.10.2840">
    <property type="entry name" value="PucR C-terminal helix-turn-helix domain"/>
    <property type="match status" value="1"/>
</dbReference>
<dbReference type="InterPro" id="IPR025736">
    <property type="entry name" value="PucR_C-HTH_dom"/>
</dbReference>
<feature type="domain" description="Purine catabolism PurC-like" evidence="2">
    <location>
        <begin position="36"/>
        <end position="132"/>
    </location>
</feature>
<proteinExistence type="predicted"/>
<sequence length="541" mass="56637">MDGNGGRAESRNVPLSVITGRRDLGLRTVVDAGDPGITWAVASELADPAAYLRGGELLLTAGINLSEGSAQVRDYVASLVGVGVGAVGFGVAPVHRSVPAPLVEQCRAQGLPLLEVPVSAPFAAVSRAVGEELEERHMRDVRRLGEAHQELALAVGAPAPVERVLAVLALSLGGWAVHVSSDPALPSHRTPSAPVPSGTELRSLIDKLNDPSGPRSAKAVDGGDEVFLHTVGAPPERRGVVLVGRPEPLGVTDRAVLRTATALLDLLARTGSDEPPVPGPVITGLLLDGGLGVRAAAGLAELADTRAGGPRSPASLPVHADHGTDPRCGGGRAPSDGTGTYRALRAVPVLRGRYSAPGDLPLETRLVDRVPGTGEVRTPSVRAVIADRGENAHRQHLDLLLSHGWVAALGPPASPEGLPGSDRRAAALLVRARATGTPLLWTQETDPFEALLDPAAAASLSSELLGPLAEHTGTARSLRRTLRTWLARHGNWDRTAADLGVHRNSVRYRIGRIERDLGVDLSDPERRMRLWFALGRHDPEG</sequence>
<protein>
    <submittedName>
        <fullName evidence="4">PucR family transcriptional regulator</fullName>
    </submittedName>
</protein>
<feature type="region of interest" description="Disordered" evidence="1">
    <location>
        <begin position="305"/>
        <end position="339"/>
    </location>
</feature>
<accession>A0A918XGX0</accession>
<gene>
    <name evidence="4" type="primary">pucR</name>
    <name evidence="4" type="ORF">GCM10007147_34380</name>
</gene>
<feature type="domain" description="PucR C-terminal helix-turn-helix" evidence="3">
    <location>
        <begin position="478"/>
        <end position="534"/>
    </location>
</feature>
<dbReference type="Proteomes" id="UP000654947">
    <property type="component" value="Unassembled WGS sequence"/>
</dbReference>
<dbReference type="RefSeq" id="WP_193518321.1">
    <property type="nucleotide sequence ID" value="NZ_BMXL01000021.1"/>
</dbReference>
<dbReference type="PANTHER" id="PTHR33744:SF1">
    <property type="entry name" value="DNA-BINDING TRANSCRIPTIONAL ACTIVATOR ADER"/>
    <property type="match status" value="1"/>
</dbReference>
<name>A0A918XGX0_9ACTN</name>
<dbReference type="InterPro" id="IPR012914">
    <property type="entry name" value="PucR_dom"/>
</dbReference>
<evidence type="ECO:0000259" key="3">
    <source>
        <dbReference type="Pfam" id="PF13556"/>
    </source>
</evidence>
<dbReference type="Pfam" id="PF13556">
    <property type="entry name" value="HTH_30"/>
    <property type="match status" value="1"/>
</dbReference>
<keyword evidence="5" id="KW-1185">Reference proteome</keyword>
<evidence type="ECO:0000256" key="1">
    <source>
        <dbReference type="SAM" id="MobiDB-lite"/>
    </source>
</evidence>
<dbReference type="PANTHER" id="PTHR33744">
    <property type="entry name" value="CARBOHYDRATE DIACID REGULATOR"/>
    <property type="match status" value="1"/>
</dbReference>
<evidence type="ECO:0000313" key="5">
    <source>
        <dbReference type="Proteomes" id="UP000654947"/>
    </source>
</evidence>
<dbReference type="AlphaFoldDB" id="A0A918XGX0"/>
<dbReference type="InterPro" id="IPR051448">
    <property type="entry name" value="CdaR-like_regulators"/>
</dbReference>
<comment type="caution">
    <text evidence="4">The sequence shown here is derived from an EMBL/GenBank/DDBJ whole genome shotgun (WGS) entry which is preliminary data.</text>
</comment>
<dbReference type="EMBL" id="BMXL01000021">
    <property type="protein sequence ID" value="GHD31531.1"/>
    <property type="molecule type" value="Genomic_DNA"/>
</dbReference>
<evidence type="ECO:0000259" key="2">
    <source>
        <dbReference type="Pfam" id="PF07905"/>
    </source>
</evidence>
<dbReference type="InterPro" id="IPR042070">
    <property type="entry name" value="PucR_C-HTH_sf"/>
</dbReference>
<dbReference type="Pfam" id="PF07905">
    <property type="entry name" value="PucR"/>
    <property type="match status" value="1"/>
</dbReference>
<organism evidence="4 5">
    <name type="scientific">Nocardiopsis kunsanensis</name>
    <dbReference type="NCBI Taxonomy" id="141693"/>
    <lineage>
        <taxon>Bacteria</taxon>
        <taxon>Bacillati</taxon>
        <taxon>Actinomycetota</taxon>
        <taxon>Actinomycetes</taxon>
        <taxon>Streptosporangiales</taxon>
        <taxon>Nocardiopsidaceae</taxon>
        <taxon>Nocardiopsis</taxon>
    </lineage>
</organism>
<reference evidence="4 5" key="1">
    <citation type="journal article" date="2014" name="Int. J. Syst. Evol. Microbiol.">
        <title>Complete genome sequence of Corynebacterium casei LMG S-19264T (=DSM 44701T), isolated from a smear-ripened cheese.</title>
        <authorList>
            <consortium name="US DOE Joint Genome Institute (JGI-PGF)"/>
            <person name="Walter F."/>
            <person name="Albersmeier A."/>
            <person name="Kalinowski J."/>
            <person name="Ruckert C."/>
        </authorList>
    </citation>
    <scope>NUCLEOTIDE SEQUENCE [LARGE SCALE GENOMIC DNA]</scope>
    <source>
        <strain evidence="4 5">KCTC 19473</strain>
    </source>
</reference>